<dbReference type="PANTHER" id="PTHR21447">
    <property type="entry name" value="RING-TYPE DOMAIN-CONTAINING PROTEIN-RELATED"/>
    <property type="match status" value="1"/>
</dbReference>
<dbReference type="PANTHER" id="PTHR21447:SF13">
    <property type="entry name" value="RING-TYPE DOMAIN-CONTAINING PROTEIN"/>
    <property type="match status" value="1"/>
</dbReference>
<name>E3MVY3_CAERE</name>
<feature type="coiled-coil region" evidence="1">
    <location>
        <begin position="109"/>
        <end position="164"/>
    </location>
</feature>
<keyword evidence="1" id="KW-0175">Coiled coil</keyword>
<accession>E3MVY3</accession>
<dbReference type="OrthoDB" id="5875304at2759"/>
<reference evidence="2" key="1">
    <citation type="submission" date="2007-07" db="EMBL/GenBank/DDBJ databases">
        <title>PCAP assembly of the Caenorhabditis remanei genome.</title>
        <authorList>
            <consortium name="The Caenorhabditis remanei Sequencing Consortium"/>
            <person name="Wilson R.K."/>
        </authorList>
    </citation>
    <scope>NUCLEOTIDE SEQUENCE [LARGE SCALE GENOMIC DNA]</scope>
    <source>
        <strain evidence="2">PB4641</strain>
    </source>
</reference>
<dbReference type="Proteomes" id="UP000008281">
    <property type="component" value="Unassembled WGS sequence"/>
</dbReference>
<protein>
    <submittedName>
        <fullName evidence="2">Uncharacterized protein</fullName>
    </submittedName>
</protein>
<dbReference type="HOGENOM" id="CLU_1157348_0_0_1"/>
<dbReference type="InParanoid" id="E3MVY3"/>
<dbReference type="EMBL" id="DS268484">
    <property type="protein sequence ID" value="EFP10372.1"/>
    <property type="molecule type" value="Genomic_DNA"/>
</dbReference>
<evidence type="ECO:0000313" key="3">
    <source>
        <dbReference type="Proteomes" id="UP000008281"/>
    </source>
</evidence>
<dbReference type="GO" id="GO:0045121">
    <property type="term" value="C:membrane raft"/>
    <property type="evidence" value="ECO:0007669"/>
    <property type="project" value="TreeGrafter"/>
</dbReference>
<keyword evidence="3" id="KW-1185">Reference proteome</keyword>
<evidence type="ECO:0000313" key="2">
    <source>
        <dbReference type="EMBL" id="EFP10372.1"/>
    </source>
</evidence>
<dbReference type="AlphaFoldDB" id="E3MVY3"/>
<evidence type="ECO:0000256" key="1">
    <source>
        <dbReference type="SAM" id="Coils"/>
    </source>
</evidence>
<proteinExistence type="predicted"/>
<dbReference type="GO" id="GO:0045087">
    <property type="term" value="P:innate immune response"/>
    <property type="evidence" value="ECO:0007669"/>
    <property type="project" value="TreeGrafter"/>
</dbReference>
<gene>
    <name evidence="2" type="ORF">CRE_23628</name>
</gene>
<sequence>MIRNAKPDGFTLQNLKNELNHLGLKDAFPEIEDHAEVVYEHVDRCKKEKYLRTCDLFDAVEKCQLLCILNRVPNFKRFIHNQKGCARVPGLKCEKCKKKKKTSEIQNTMENLQIKGNEKEKELKKREDEMNRLKEELNREKERLNLEKEKNKMLQAELFKLKAEDLGNAVIQQLLDGFGDSSTKNQIKDSPTTSNNSSFPDKCLTCSTRIRSPTVNNIGCPSCKKRFHANVTISGINRFS</sequence>
<organism evidence="3">
    <name type="scientific">Caenorhabditis remanei</name>
    <name type="common">Caenorhabditis vulgaris</name>
    <dbReference type="NCBI Taxonomy" id="31234"/>
    <lineage>
        <taxon>Eukaryota</taxon>
        <taxon>Metazoa</taxon>
        <taxon>Ecdysozoa</taxon>
        <taxon>Nematoda</taxon>
        <taxon>Chromadorea</taxon>
        <taxon>Rhabditida</taxon>
        <taxon>Rhabditina</taxon>
        <taxon>Rhabditomorpha</taxon>
        <taxon>Rhabditoidea</taxon>
        <taxon>Rhabditidae</taxon>
        <taxon>Peloderinae</taxon>
        <taxon>Caenorhabditis</taxon>
    </lineage>
</organism>